<dbReference type="Pfam" id="PF21948">
    <property type="entry name" value="LplA-B_cat"/>
    <property type="match status" value="1"/>
</dbReference>
<dbReference type="InterPro" id="IPR004143">
    <property type="entry name" value="BPL_LPL_catalytic"/>
</dbReference>
<dbReference type="SUPFAM" id="SSF55681">
    <property type="entry name" value="Class II aaRS and biotin synthetases"/>
    <property type="match status" value="1"/>
</dbReference>
<accession>A0AAW2HF35</accession>
<dbReference type="CDD" id="cd16443">
    <property type="entry name" value="LplA"/>
    <property type="match status" value="1"/>
</dbReference>
<dbReference type="PROSITE" id="PS51733">
    <property type="entry name" value="BPL_LPL_CATALYTIC"/>
    <property type="match status" value="1"/>
</dbReference>
<dbReference type="GO" id="GO:0009249">
    <property type="term" value="P:protein lipoylation"/>
    <property type="evidence" value="ECO:0007669"/>
    <property type="project" value="InterPro"/>
</dbReference>
<gene>
    <name evidence="4" type="ORF">PYX00_010307</name>
</gene>
<dbReference type="PANTHER" id="PTHR12561">
    <property type="entry name" value="LIPOATE-PROTEIN LIGASE"/>
    <property type="match status" value="1"/>
</dbReference>
<evidence type="ECO:0000256" key="1">
    <source>
        <dbReference type="ARBA" id="ARBA00005085"/>
    </source>
</evidence>
<proteinExistence type="inferred from homology"/>
<sequence>MALVSCNLFKSSVVQKISSLNCNACTVLAQNFSSVKKGRNEPVTKDESEIKKSVFISQSNNIFTNLAIEDWIYQNMDFNKHHILLIWRNAPCVVIGRHQNPWLEANMKYLGEKGIDIARRNSGGGTVYHDKGNLNLTFFTPRERYDRKKNLETITKALFREFSLKIDISDREDLLYNNYYKISGTASKLGRPNAYHHCTLLVDADKTNVRSSLQKNNDEIETNATRSVPSPTRNLREVNYRVKNDRLLSALGWEYLRTTAISNEDGGQEQIAKQRGFQFINPTDKWFPGLNEIREGFVSWDWRFGKTPKFEAGRNIPMYFDLSEKNNYADMRLSVNVDQGKISDVALRLPPDGNNILSPNSDIISSVRGKKYSSETLDVLEKSLVFVEKKEDAKAALRA</sequence>
<evidence type="ECO:0000256" key="2">
    <source>
        <dbReference type="ARBA" id="ARBA00008242"/>
    </source>
</evidence>
<comment type="pathway">
    <text evidence="1">Protein modification; protein lipoylation via exogenous pathway; protein N(6)-(lipoyl)lysine from lipoate: step 2/2.</text>
</comment>
<dbReference type="EMBL" id="JARGDH010000005">
    <property type="protein sequence ID" value="KAL0268314.1"/>
    <property type="molecule type" value="Genomic_DNA"/>
</dbReference>
<dbReference type="Gene3D" id="3.30.390.50">
    <property type="entry name" value="CO dehydrogenase flavoprotein, C-terminal domain"/>
    <property type="match status" value="1"/>
</dbReference>
<comment type="similarity">
    <text evidence="2">Belongs to the LplA family.</text>
</comment>
<feature type="domain" description="BPL/LPL catalytic" evidence="3">
    <location>
        <begin position="78"/>
        <end position="259"/>
    </location>
</feature>
<dbReference type="PANTHER" id="PTHR12561:SF3">
    <property type="entry name" value="LIPOYLTRANSFERASE 1, MITOCHONDRIAL"/>
    <property type="match status" value="1"/>
</dbReference>
<dbReference type="GO" id="GO:0005739">
    <property type="term" value="C:mitochondrion"/>
    <property type="evidence" value="ECO:0007669"/>
    <property type="project" value="TreeGrafter"/>
</dbReference>
<reference evidence="4" key="1">
    <citation type="journal article" date="2024" name="Gigascience">
        <title>Chromosome-level genome of the poultry shaft louse Menopon gallinae provides insight into the host-switching and adaptive evolution of parasitic lice.</title>
        <authorList>
            <person name="Xu Y."/>
            <person name="Ma L."/>
            <person name="Liu S."/>
            <person name="Liang Y."/>
            <person name="Liu Q."/>
            <person name="He Z."/>
            <person name="Tian L."/>
            <person name="Duan Y."/>
            <person name="Cai W."/>
            <person name="Li H."/>
            <person name="Song F."/>
        </authorList>
    </citation>
    <scope>NUCLEOTIDE SEQUENCE</scope>
    <source>
        <strain evidence="4">Cailab_2023a</strain>
    </source>
</reference>
<dbReference type="AlphaFoldDB" id="A0AAW2HF35"/>
<name>A0AAW2HF35_9NEOP</name>
<evidence type="ECO:0000313" key="4">
    <source>
        <dbReference type="EMBL" id="KAL0268314.1"/>
    </source>
</evidence>
<organism evidence="4">
    <name type="scientific">Menopon gallinae</name>
    <name type="common">poultry shaft louse</name>
    <dbReference type="NCBI Taxonomy" id="328185"/>
    <lineage>
        <taxon>Eukaryota</taxon>
        <taxon>Metazoa</taxon>
        <taxon>Ecdysozoa</taxon>
        <taxon>Arthropoda</taxon>
        <taxon>Hexapoda</taxon>
        <taxon>Insecta</taxon>
        <taxon>Pterygota</taxon>
        <taxon>Neoptera</taxon>
        <taxon>Paraneoptera</taxon>
        <taxon>Psocodea</taxon>
        <taxon>Troctomorpha</taxon>
        <taxon>Phthiraptera</taxon>
        <taxon>Amblycera</taxon>
        <taxon>Menoponidae</taxon>
        <taxon>Menopon</taxon>
    </lineage>
</organism>
<dbReference type="FunFam" id="3.30.930.10:FF:000045">
    <property type="entry name" value="lipoyltransferase 1, mitochondrial"/>
    <property type="match status" value="1"/>
</dbReference>
<evidence type="ECO:0000259" key="3">
    <source>
        <dbReference type="PROSITE" id="PS51733"/>
    </source>
</evidence>
<protein>
    <recommendedName>
        <fullName evidence="3">BPL/LPL catalytic domain-containing protein</fullName>
    </recommendedName>
</protein>
<dbReference type="Gene3D" id="3.30.930.10">
    <property type="entry name" value="Bira Bifunctional Protein, Domain 2"/>
    <property type="match status" value="1"/>
</dbReference>
<dbReference type="InterPro" id="IPR045864">
    <property type="entry name" value="aa-tRNA-synth_II/BPL/LPL"/>
</dbReference>
<dbReference type="InterPro" id="IPR004562">
    <property type="entry name" value="LipoylTrfase_LipoateP_Ligase"/>
</dbReference>
<dbReference type="GO" id="GO:0017118">
    <property type="term" value="F:lipoyltransferase activity"/>
    <property type="evidence" value="ECO:0007669"/>
    <property type="project" value="TreeGrafter"/>
</dbReference>
<comment type="caution">
    <text evidence="4">The sequence shown here is derived from an EMBL/GenBank/DDBJ whole genome shotgun (WGS) entry which is preliminary data.</text>
</comment>